<comment type="similarity">
    <text evidence="2">Belongs to the methyl-accepting chemotaxis (MCP) protein family.</text>
</comment>
<evidence type="ECO:0000256" key="2">
    <source>
        <dbReference type="ARBA" id="ARBA00029447"/>
    </source>
</evidence>
<dbReference type="EMBL" id="CP101740">
    <property type="protein sequence ID" value="UUL83199.1"/>
    <property type="molecule type" value="Genomic_DNA"/>
</dbReference>
<dbReference type="InterPro" id="IPR004090">
    <property type="entry name" value="Chemotax_Me-accpt_rcpt"/>
</dbReference>
<keyword evidence="5" id="KW-0472">Membrane</keyword>
<sequence>MNQLDAFRRRGFDLLVIAAWVSVAAIGVMGMVLRAPGFGIVLSIGIAATLPPTIALLRSQRDANARLMLGVLAALLPALGVYLYAGRAWQIDIHMYFFVALAALAVLCDWRPLVLASALIAVHHLSFGLLVTDWVFLGGSNVWRTIIHVIAVVLQCGVLAFLTMRLQALMLRQEQAQADSNSAAADAIARRHEVEAAMEAAAAAERREGEQRERREAAERDAAEARRAEMLALAGSFHDTIDAIVGSVSAASSELEASARDLQDIARRASRETTESADTAAMSSASAEALAARIAELSLSINAIGASVDRQARLSHDARDVSTSGHDAVRHLTERTEAIGRFADSVHAIAARTNLLALNATIEAARAGDVGRGFAVVAQEVKLLAGQTTGATGEIRTLATSVHGEAEIAHDALAGITGAIGDLATAAAAIRTAIDAQRATAAALKTTAIDTAAGATQMADQIANVVMVAHDTETLSGRVLGAASALAETSRKLRAAAGTFVSKLEAA</sequence>
<feature type="compositionally biased region" description="Basic and acidic residues" evidence="4">
    <location>
        <begin position="204"/>
        <end position="221"/>
    </location>
</feature>
<evidence type="ECO:0000256" key="1">
    <source>
        <dbReference type="ARBA" id="ARBA00023224"/>
    </source>
</evidence>
<feature type="transmembrane region" description="Helical" evidence="5">
    <location>
        <begin position="64"/>
        <end position="85"/>
    </location>
</feature>
<feature type="transmembrane region" description="Helical" evidence="5">
    <location>
        <begin position="115"/>
        <end position="136"/>
    </location>
</feature>
<proteinExistence type="inferred from homology"/>
<protein>
    <submittedName>
        <fullName evidence="7">Methyl-accepting chemotaxis protein</fullName>
    </submittedName>
</protein>
<name>A0ABY5L887_9SPHN</name>
<dbReference type="Gene3D" id="1.10.287.950">
    <property type="entry name" value="Methyl-accepting chemotaxis protein"/>
    <property type="match status" value="1"/>
</dbReference>
<dbReference type="PROSITE" id="PS50111">
    <property type="entry name" value="CHEMOTAXIS_TRANSDUC_2"/>
    <property type="match status" value="1"/>
</dbReference>
<keyword evidence="1 3" id="KW-0807">Transducer</keyword>
<evidence type="ECO:0000313" key="7">
    <source>
        <dbReference type="EMBL" id="UUL83199.1"/>
    </source>
</evidence>
<dbReference type="RefSeq" id="WP_256507043.1">
    <property type="nucleotide sequence ID" value="NZ_CP101740.1"/>
</dbReference>
<evidence type="ECO:0000256" key="3">
    <source>
        <dbReference type="PROSITE-ProRule" id="PRU00284"/>
    </source>
</evidence>
<keyword evidence="8" id="KW-1185">Reference proteome</keyword>
<feature type="transmembrane region" description="Helical" evidence="5">
    <location>
        <begin position="38"/>
        <end position="57"/>
    </location>
</feature>
<dbReference type="PRINTS" id="PR00260">
    <property type="entry name" value="CHEMTRNSDUCR"/>
</dbReference>
<evidence type="ECO:0000313" key="8">
    <source>
        <dbReference type="Proteomes" id="UP001058533"/>
    </source>
</evidence>
<dbReference type="Pfam" id="PF00015">
    <property type="entry name" value="MCPsignal"/>
    <property type="match status" value="1"/>
</dbReference>
<keyword evidence="5" id="KW-1133">Transmembrane helix</keyword>
<dbReference type="SMART" id="SM00283">
    <property type="entry name" value="MA"/>
    <property type="match status" value="1"/>
</dbReference>
<feature type="transmembrane region" description="Helical" evidence="5">
    <location>
        <begin position="12"/>
        <end position="32"/>
    </location>
</feature>
<accession>A0ABY5L887</accession>
<feature type="transmembrane region" description="Helical" evidence="5">
    <location>
        <begin position="142"/>
        <end position="162"/>
    </location>
</feature>
<dbReference type="InterPro" id="IPR004089">
    <property type="entry name" value="MCPsignal_dom"/>
</dbReference>
<dbReference type="PANTHER" id="PTHR32089">
    <property type="entry name" value="METHYL-ACCEPTING CHEMOTAXIS PROTEIN MCPB"/>
    <property type="match status" value="1"/>
</dbReference>
<organism evidence="7 8">
    <name type="scientific">Sphingomonas qomolangmaensis</name>
    <dbReference type="NCBI Taxonomy" id="2918765"/>
    <lineage>
        <taxon>Bacteria</taxon>
        <taxon>Pseudomonadati</taxon>
        <taxon>Pseudomonadota</taxon>
        <taxon>Alphaproteobacteria</taxon>
        <taxon>Sphingomonadales</taxon>
        <taxon>Sphingomonadaceae</taxon>
        <taxon>Sphingomonas</taxon>
    </lineage>
</organism>
<feature type="region of interest" description="Disordered" evidence="4">
    <location>
        <begin position="199"/>
        <end position="221"/>
    </location>
</feature>
<evidence type="ECO:0000259" key="6">
    <source>
        <dbReference type="PROSITE" id="PS50111"/>
    </source>
</evidence>
<gene>
    <name evidence="7" type="ORF">NMP03_02900</name>
</gene>
<feature type="domain" description="Methyl-accepting transducer" evidence="6">
    <location>
        <begin position="251"/>
        <end position="473"/>
    </location>
</feature>
<evidence type="ECO:0000256" key="4">
    <source>
        <dbReference type="SAM" id="MobiDB-lite"/>
    </source>
</evidence>
<dbReference type="Proteomes" id="UP001058533">
    <property type="component" value="Chromosome"/>
</dbReference>
<dbReference type="SUPFAM" id="SSF58104">
    <property type="entry name" value="Methyl-accepting chemotaxis protein (MCP) signaling domain"/>
    <property type="match status" value="1"/>
</dbReference>
<dbReference type="PANTHER" id="PTHR32089:SF112">
    <property type="entry name" value="LYSOZYME-LIKE PROTEIN-RELATED"/>
    <property type="match status" value="1"/>
</dbReference>
<feature type="transmembrane region" description="Helical" evidence="5">
    <location>
        <begin position="91"/>
        <end position="108"/>
    </location>
</feature>
<evidence type="ECO:0000256" key="5">
    <source>
        <dbReference type="SAM" id="Phobius"/>
    </source>
</evidence>
<keyword evidence="5" id="KW-0812">Transmembrane</keyword>
<reference evidence="7" key="1">
    <citation type="submission" date="2022-07" db="EMBL/GenBank/DDBJ databases">
        <title>Sphingomonas sp. nov., a novel bacterium isolated from the north slope of the Mount Everest.</title>
        <authorList>
            <person name="Cui X."/>
            <person name="Liu Y."/>
        </authorList>
    </citation>
    <scope>NUCLEOTIDE SEQUENCE</scope>
    <source>
        <strain evidence="7">S5-59</strain>
    </source>
</reference>